<protein>
    <submittedName>
        <fullName evidence="1">Uncharacterized protein</fullName>
    </submittedName>
</protein>
<name>A0A087UQX5_STEMI</name>
<sequence length="68" mass="7734">MQRKAPSSEMKCAFVKMYEDLFSEELMLENQRIPLGPLQKKIAEDFRADVIAICGKDGSKLTIQANQE</sequence>
<dbReference type="AlphaFoldDB" id="A0A087UQX5"/>
<organism evidence="1 2">
    <name type="scientific">Stegodyphus mimosarum</name>
    <name type="common">African social velvet spider</name>
    <dbReference type="NCBI Taxonomy" id="407821"/>
    <lineage>
        <taxon>Eukaryota</taxon>
        <taxon>Metazoa</taxon>
        <taxon>Ecdysozoa</taxon>
        <taxon>Arthropoda</taxon>
        <taxon>Chelicerata</taxon>
        <taxon>Arachnida</taxon>
        <taxon>Araneae</taxon>
        <taxon>Araneomorphae</taxon>
        <taxon>Entelegynae</taxon>
        <taxon>Eresoidea</taxon>
        <taxon>Eresidae</taxon>
        <taxon>Stegodyphus</taxon>
    </lineage>
</organism>
<reference evidence="1 2" key="1">
    <citation type="submission" date="2013-11" db="EMBL/GenBank/DDBJ databases">
        <title>Genome sequencing of Stegodyphus mimosarum.</title>
        <authorList>
            <person name="Bechsgaard J."/>
        </authorList>
    </citation>
    <scope>NUCLEOTIDE SEQUENCE [LARGE SCALE GENOMIC DNA]</scope>
</reference>
<proteinExistence type="predicted"/>
<gene>
    <name evidence="1" type="ORF">X975_16043</name>
</gene>
<dbReference type="EMBL" id="KK121126">
    <property type="protein sequence ID" value="KFM79764.1"/>
    <property type="molecule type" value="Genomic_DNA"/>
</dbReference>
<evidence type="ECO:0000313" key="1">
    <source>
        <dbReference type="EMBL" id="KFM79764.1"/>
    </source>
</evidence>
<keyword evidence="2" id="KW-1185">Reference proteome</keyword>
<accession>A0A087UQX5</accession>
<evidence type="ECO:0000313" key="2">
    <source>
        <dbReference type="Proteomes" id="UP000054359"/>
    </source>
</evidence>
<dbReference type="Proteomes" id="UP000054359">
    <property type="component" value="Unassembled WGS sequence"/>
</dbReference>
<feature type="non-terminal residue" evidence="1">
    <location>
        <position position="68"/>
    </location>
</feature>